<dbReference type="SUPFAM" id="SSF51971">
    <property type="entry name" value="Nucleotide-binding domain"/>
    <property type="match status" value="2"/>
</dbReference>
<evidence type="ECO:0000256" key="5">
    <source>
        <dbReference type="ARBA" id="ARBA00022857"/>
    </source>
</evidence>
<evidence type="ECO:0000313" key="10">
    <source>
        <dbReference type="Proteomes" id="UP001447188"/>
    </source>
</evidence>
<dbReference type="InterPro" id="IPR021163">
    <property type="entry name" value="Ferredox_Rdtase_adrenod"/>
</dbReference>
<keyword evidence="6 8" id="KW-0560">Oxidoreductase</keyword>
<gene>
    <name evidence="9" type="primary">ARH1</name>
    <name evidence="9" type="ORF">Q9L58_003727</name>
</gene>
<keyword evidence="4 8" id="KW-0274">FAD</keyword>
<comment type="cofactor">
    <cofactor evidence="1 8">
        <name>FAD</name>
        <dbReference type="ChEBI" id="CHEBI:57692"/>
    </cofactor>
</comment>
<dbReference type="Proteomes" id="UP001447188">
    <property type="component" value="Unassembled WGS sequence"/>
</dbReference>
<name>A0ABR3GMU3_9PEZI</name>
<evidence type="ECO:0000256" key="4">
    <source>
        <dbReference type="ARBA" id="ARBA00022827"/>
    </source>
</evidence>
<evidence type="ECO:0000256" key="3">
    <source>
        <dbReference type="ARBA" id="ARBA00022630"/>
    </source>
</evidence>
<dbReference type="PRINTS" id="PR00419">
    <property type="entry name" value="ADXRDTASE"/>
</dbReference>
<keyword evidence="3 8" id="KW-0285">Flavoprotein</keyword>
<dbReference type="EMBL" id="JBBBZM010000037">
    <property type="protein sequence ID" value="KAL0637243.1"/>
    <property type="molecule type" value="Genomic_DNA"/>
</dbReference>
<comment type="catalytic activity">
    <reaction evidence="7 8">
        <text>2 reduced [adrenodoxin] + NADP(+) + H(+) = 2 oxidized [adrenodoxin] + NADPH</text>
        <dbReference type="Rhea" id="RHEA:42312"/>
        <dbReference type="Rhea" id="RHEA-COMP:9998"/>
        <dbReference type="Rhea" id="RHEA-COMP:9999"/>
        <dbReference type="ChEBI" id="CHEBI:15378"/>
        <dbReference type="ChEBI" id="CHEBI:33737"/>
        <dbReference type="ChEBI" id="CHEBI:33738"/>
        <dbReference type="ChEBI" id="CHEBI:57783"/>
        <dbReference type="ChEBI" id="CHEBI:58349"/>
        <dbReference type="EC" id="1.18.1.6"/>
    </reaction>
</comment>
<proteinExistence type="inferred from homology"/>
<evidence type="ECO:0000256" key="8">
    <source>
        <dbReference type="PIRNR" id="PIRNR000362"/>
    </source>
</evidence>
<evidence type="ECO:0000313" key="9">
    <source>
        <dbReference type="EMBL" id="KAL0637243.1"/>
    </source>
</evidence>
<dbReference type="GO" id="GO:0016491">
    <property type="term" value="F:oxidoreductase activity"/>
    <property type="evidence" value="ECO:0007669"/>
    <property type="project" value="UniProtKB-KW"/>
</dbReference>
<dbReference type="Gene3D" id="3.40.50.720">
    <property type="entry name" value="NAD(P)-binding Rossmann-like Domain"/>
    <property type="match status" value="1"/>
</dbReference>
<keyword evidence="5 8" id="KW-0521">NADP</keyword>
<dbReference type="InterPro" id="IPR055275">
    <property type="entry name" value="Ferredox_Rdtase"/>
</dbReference>
<dbReference type="InterPro" id="IPR036188">
    <property type="entry name" value="FAD/NAD-bd_sf"/>
</dbReference>
<keyword evidence="8" id="KW-0496">Mitochondrion</keyword>
<dbReference type="PANTHER" id="PTHR48467">
    <property type="entry name" value="GLUTAMATE SYNTHASE 1 [NADH], CHLOROPLASTIC-LIKE"/>
    <property type="match status" value="1"/>
</dbReference>
<dbReference type="EC" id="1.18.1.6" evidence="8"/>
<dbReference type="PIRSF" id="PIRSF000362">
    <property type="entry name" value="FNR"/>
    <property type="match status" value="1"/>
</dbReference>
<evidence type="ECO:0000256" key="2">
    <source>
        <dbReference type="ARBA" id="ARBA00008312"/>
    </source>
</evidence>
<evidence type="ECO:0000256" key="6">
    <source>
        <dbReference type="ARBA" id="ARBA00023002"/>
    </source>
</evidence>
<organism evidence="9 10">
    <name type="scientific">Discina gigas</name>
    <dbReference type="NCBI Taxonomy" id="1032678"/>
    <lineage>
        <taxon>Eukaryota</taxon>
        <taxon>Fungi</taxon>
        <taxon>Dikarya</taxon>
        <taxon>Ascomycota</taxon>
        <taxon>Pezizomycotina</taxon>
        <taxon>Pezizomycetes</taxon>
        <taxon>Pezizales</taxon>
        <taxon>Discinaceae</taxon>
        <taxon>Discina</taxon>
    </lineage>
</organism>
<evidence type="ECO:0000256" key="7">
    <source>
        <dbReference type="ARBA" id="ARBA00048933"/>
    </source>
</evidence>
<protein>
    <recommendedName>
        <fullName evidence="8">NADPH:adrenodoxin oxidoreductase, mitochondrial</fullName>
        <ecNumber evidence="8">1.18.1.6</ecNumber>
    </recommendedName>
</protein>
<comment type="caution">
    <text evidence="9">The sequence shown here is derived from an EMBL/GenBank/DDBJ whole genome shotgun (WGS) entry which is preliminary data.</text>
</comment>
<evidence type="ECO:0000256" key="1">
    <source>
        <dbReference type="ARBA" id="ARBA00001974"/>
    </source>
</evidence>
<comment type="similarity">
    <text evidence="2 8">Belongs to the ferredoxin--NADP reductase type 1 family.</text>
</comment>
<dbReference type="Gene3D" id="3.50.50.60">
    <property type="entry name" value="FAD/NAD(P)-binding domain"/>
    <property type="match status" value="1"/>
</dbReference>
<dbReference type="PANTHER" id="PTHR48467:SF1">
    <property type="entry name" value="GLUTAMATE SYNTHASE 1 [NADH], CHLOROPLASTIC-LIKE"/>
    <property type="match status" value="1"/>
</dbReference>
<accession>A0ABR3GMU3</accession>
<reference evidence="9 10" key="1">
    <citation type="submission" date="2024-02" db="EMBL/GenBank/DDBJ databases">
        <title>Discinaceae phylogenomics.</title>
        <authorList>
            <person name="Dirks A.C."/>
            <person name="James T.Y."/>
        </authorList>
    </citation>
    <scope>NUCLEOTIDE SEQUENCE [LARGE SCALE GENOMIC DNA]</scope>
    <source>
        <strain evidence="9 10">ACD0624</strain>
    </source>
</reference>
<keyword evidence="10" id="KW-1185">Reference proteome</keyword>
<sequence>MPWSVWKRAIQTLGRRYLQTAAKNDRPLRLAVIGAGPAGFYTAYRVLSKLQNSKVDMYESLPVPYGLVRFGVAPDHPEVKNCQDKFNEIALDPRFTYIGNTPIGTSWPHPPHQSLPLTTLAPHYDALLLSYGASKDRELGIPGEYMLRGIFSARAFVGWYNGLPEYRNLNPRLEDFGEEAVVIGQGNVALDVARMLVMGLEELRKTDITEYALEALSKSRVNRVRVVGRRGPLQAAFTVKELRELLSLQDVWFPPVDSSLLPNDPSSFPRAPKRIMQVLQKGPKTTLEKAKKSWELTFLRSPTAFLPSTTDPTRLGAIEFQKTQLEEPIFSATAKTVATDETETITTGLAFRSIGYLSEPIPGFAELGIPFNHTRGLVPNEDGRVVLVPPARSGESSHPVPGVYTSGWVKRGPTGVIATTMYDAFDTGDAIVNDWMGGVKFMEFGGAGDKRGWDAVKQEAKDMGLRPVNWSQWQKIDEAEKERGRAAGKEREKFASAEEMLSVLD</sequence>
<comment type="subcellular location">
    <subcellularLocation>
        <location evidence="8">Mitochondrion</location>
    </subcellularLocation>
</comment>